<evidence type="ECO:0008006" key="2">
    <source>
        <dbReference type="Google" id="ProtNLM"/>
    </source>
</evidence>
<reference evidence="1" key="1">
    <citation type="submission" date="2018-06" db="EMBL/GenBank/DDBJ databases">
        <authorList>
            <person name="Zhirakovskaya E."/>
        </authorList>
    </citation>
    <scope>NUCLEOTIDE SEQUENCE</scope>
</reference>
<name>A0A3B1CNU8_9ZZZZ</name>
<gene>
    <name evidence="1" type="ORF">MNBD_IGNAVI01-178</name>
</gene>
<dbReference type="Pfam" id="PF13366">
    <property type="entry name" value="PDDEXK_3"/>
    <property type="match status" value="1"/>
</dbReference>
<sequence length="142" mass="16784">MKNISDGQADMNELKKEILEKELTNKIIKSFYNVYNKLGYGFLKKVYEKSLIVEFTKQDIECESQKPIGVYYDDIKVSEYFADIIVENRVIIELKAAESLKKEHEAQLYNYLKATNIEVGLLFNFGKEPQFKRMIFENKYKK</sequence>
<organism evidence="1">
    <name type="scientific">hydrothermal vent metagenome</name>
    <dbReference type="NCBI Taxonomy" id="652676"/>
    <lineage>
        <taxon>unclassified sequences</taxon>
        <taxon>metagenomes</taxon>
        <taxon>ecological metagenomes</taxon>
    </lineage>
</organism>
<dbReference type="NCBIfam" id="TIGR04256">
    <property type="entry name" value="GxxExxY"/>
    <property type="match status" value="1"/>
</dbReference>
<dbReference type="InterPro" id="IPR026350">
    <property type="entry name" value="GxxExxY"/>
</dbReference>
<accession>A0A3B1CNU8</accession>
<protein>
    <recommendedName>
        <fullName evidence="2">NADH:ubiquinone oxidoreductase subunit 5 (Chain L)/Multisubunit Na+/H+ antiporter, MnhA subunit</fullName>
    </recommendedName>
</protein>
<proteinExistence type="predicted"/>
<dbReference type="EMBL" id="UOGD01000101">
    <property type="protein sequence ID" value="VAX18397.1"/>
    <property type="molecule type" value="Genomic_DNA"/>
</dbReference>
<dbReference type="AlphaFoldDB" id="A0A3B1CNU8"/>
<evidence type="ECO:0000313" key="1">
    <source>
        <dbReference type="EMBL" id="VAX18397.1"/>
    </source>
</evidence>